<protein>
    <submittedName>
        <fullName evidence="2">Uncharacterized protein</fullName>
    </submittedName>
</protein>
<comment type="caution">
    <text evidence="2">The sequence shown here is derived from an EMBL/GenBank/DDBJ whole genome shotgun (WGS) entry which is preliminary data.</text>
</comment>
<feature type="region of interest" description="Disordered" evidence="1">
    <location>
        <begin position="1"/>
        <end position="20"/>
    </location>
</feature>
<evidence type="ECO:0000313" key="3">
    <source>
        <dbReference type="Proteomes" id="UP000265520"/>
    </source>
</evidence>
<feature type="non-terminal residue" evidence="2">
    <location>
        <position position="1"/>
    </location>
</feature>
<evidence type="ECO:0000256" key="1">
    <source>
        <dbReference type="SAM" id="MobiDB-lite"/>
    </source>
</evidence>
<dbReference type="AlphaFoldDB" id="A0A392T325"/>
<evidence type="ECO:0000313" key="2">
    <source>
        <dbReference type="EMBL" id="MCI54904.1"/>
    </source>
</evidence>
<dbReference type="Proteomes" id="UP000265520">
    <property type="component" value="Unassembled WGS sequence"/>
</dbReference>
<dbReference type="EMBL" id="LXQA010487100">
    <property type="protein sequence ID" value="MCI54904.1"/>
    <property type="molecule type" value="Genomic_DNA"/>
</dbReference>
<sequence>CRKGSGRFSQNLPKDSANDLPRAKLDDFEVRLEAIMVEMDFGMVDHNGEDT</sequence>
<keyword evidence="3" id="KW-1185">Reference proteome</keyword>
<reference evidence="2 3" key="1">
    <citation type="journal article" date="2018" name="Front. Plant Sci.">
        <title>Red Clover (Trifolium pratense) and Zigzag Clover (T. medium) - A Picture of Genomic Similarities and Differences.</title>
        <authorList>
            <person name="Dluhosova J."/>
            <person name="Istvanek J."/>
            <person name="Nedelnik J."/>
            <person name="Repkova J."/>
        </authorList>
    </citation>
    <scope>NUCLEOTIDE SEQUENCE [LARGE SCALE GENOMIC DNA]</scope>
    <source>
        <strain evidence="3">cv. 10/8</strain>
        <tissue evidence="2">Leaf</tissue>
    </source>
</reference>
<proteinExistence type="predicted"/>
<accession>A0A392T325</accession>
<organism evidence="2 3">
    <name type="scientific">Trifolium medium</name>
    <dbReference type="NCBI Taxonomy" id="97028"/>
    <lineage>
        <taxon>Eukaryota</taxon>
        <taxon>Viridiplantae</taxon>
        <taxon>Streptophyta</taxon>
        <taxon>Embryophyta</taxon>
        <taxon>Tracheophyta</taxon>
        <taxon>Spermatophyta</taxon>
        <taxon>Magnoliopsida</taxon>
        <taxon>eudicotyledons</taxon>
        <taxon>Gunneridae</taxon>
        <taxon>Pentapetalae</taxon>
        <taxon>rosids</taxon>
        <taxon>fabids</taxon>
        <taxon>Fabales</taxon>
        <taxon>Fabaceae</taxon>
        <taxon>Papilionoideae</taxon>
        <taxon>50 kb inversion clade</taxon>
        <taxon>NPAAA clade</taxon>
        <taxon>Hologalegina</taxon>
        <taxon>IRL clade</taxon>
        <taxon>Trifolieae</taxon>
        <taxon>Trifolium</taxon>
    </lineage>
</organism>
<name>A0A392T325_9FABA</name>